<evidence type="ECO:0000313" key="9">
    <source>
        <dbReference type="Proteomes" id="UP000515928"/>
    </source>
</evidence>
<dbReference type="InterPro" id="IPR015424">
    <property type="entry name" value="PyrdxlP-dep_Trfase"/>
</dbReference>
<evidence type="ECO:0000256" key="6">
    <source>
        <dbReference type="PIRSR" id="PIRSR602129-50"/>
    </source>
</evidence>
<dbReference type="PANTHER" id="PTHR11999:SF70">
    <property type="entry name" value="MIP05841P"/>
    <property type="match status" value="1"/>
</dbReference>
<keyword evidence="9" id="KW-1185">Reference proteome</keyword>
<dbReference type="Gene3D" id="3.40.640.10">
    <property type="entry name" value="Type I PLP-dependent aspartate aminotransferase-like (Major domain)"/>
    <property type="match status" value="1"/>
</dbReference>
<proteinExistence type="inferred from homology"/>
<evidence type="ECO:0000256" key="2">
    <source>
        <dbReference type="ARBA" id="ARBA00009533"/>
    </source>
</evidence>
<dbReference type="CDD" id="cd06450">
    <property type="entry name" value="DOPA_deC_like"/>
    <property type="match status" value="1"/>
</dbReference>
<dbReference type="PROSITE" id="PS00392">
    <property type="entry name" value="DDC_GAD_HDC_YDC"/>
    <property type="match status" value="1"/>
</dbReference>
<dbReference type="PANTHER" id="PTHR11999">
    <property type="entry name" value="GROUP II PYRIDOXAL-5-PHOSPHATE DECARBOXYLASE"/>
    <property type="match status" value="1"/>
</dbReference>
<evidence type="ECO:0000256" key="5">
    <source>
        <dbReference type="ARBA" id="ARBA00023239"/>
    </source>
</evidence>
<comment type="cofactor">
    <cofactor evidence="1 6 7">
        <name>pyridoxal 5'-phosphate</name>
        <dbReference type="ChEBI" id="CHEBI:597326"/>
    </cofactor>
</comment>
<dbReference type="Proteomes" id="UP000515928">
    <property type="component" value="Chromosome"/>
</dbReference>
<name>A0A7G9S0W6_9FIRM</name>
<gene>
    <name evidence="8" type="ORF">H9L01_03780</name>
</gene>
<evidence type="ECO:0000256" key="3">
    <source>
        <dbReference type="ARBA" id="ARBA00022793"/>
    </source>
</evidence>
<evidence type="ECO:0000256" key="7">
    <source>
        <dbReference type="RuleBase" id="RU000382"/>
    </source>
</evidence>
<keyword evidence="5 7" id="KW-0456">Lyase</keyword>
<dbReference type="KEGG" id="eio:H9L01_03780"/>
<comment type="similarity">
    <text evidence="2 7">Belongs to the group II decarboxylase family.</text>
</comment>
<protein>
    <submittedName>
        <fullName evidence="8">Aspartate aminotransferase family protein</fullName>
    </submittedName>
</protein>
<dbReference type="GO" id="GO:0008483">
    <property type="term" value="F:transaminase activity"/>
    <property type="evidence" value="ECO:0007669"/>
    <property type="project" value="UniProtKB-KW"/>
</dbReference>
<keyword evidence="8" id="KW-0032">Aminotransferase</keyword>
<dbReference type="SUPFAM" id="SSF53383">
    <property type="entry name" value="PLP-dependent transferases"/>
    <property type="match status" value="1"/>
</dbReference>
<dbReference type="InterPro" id="IPR015422">
    <property type="entry name" value="PyrdxlP-dep_Trfase_small"/>
</dbReference>
<dbReference type="PRINTS" id="PR00800">
    <property type="entry name" value="YHDCRBOXLASE"/>
</dbReference>
<dbReference type="GO" id="GO:0004058">
    <property type="term" value="F:aromatic-L-amino-acid decarboxylase activity"/>
    <property type="evidence" value="ECO:0007669"/>
    <property type="project" value="UniProtKB-ARBA"/>
</dbReference>
<dbReference type="Pfam" id="PF00282">
    <property type="entry name" value="Pyridoxal_deC"/>
    <property type="match status" value="1"/>
</dbReference>
<keyword evidence="8" id="KW-0808">Transferase</keyword>
<evidence type="ECO:0000256" key="4">
    <source>
        <dbReference type="ARBA" id="ARBA00022898"/>
    </source>
</evidence>
<dbReference type="AlphaFoldDB" id="A0A7G9S0W6"/>
<dbReference type="GO" id="GO:0030170">
    <property type="term" value="F:pyridoxal phosphate binding"/>
    <property type="evidence" value="ECO:0007669"/>
    <property type="project" value="InterPro"/>
</dbReference>
<dbReference type="RefSeq" id="WP_187534691.1">
    <property type="nucleotide sequence ID" value="NZ_CBCSHU010000013.1"/>
</dbReference>
<dbReference type="GO" id="GO:0019752">
    <property type="term" value="P:carboxylic acid metabolic process"/>
    <property type="evidence" value="ECO:0007669"/>
    <property type="project" value="InterPro"/>
</dbReference>
<reference evidence="8 9" key="1">
    <citation type="submission" date="2020-08" db="EMBL/GenBank/DDBJ databases">
        <title>Genome sequence of Erysipelothrix inopinata DSM 15511T.</title>
        <authorList>
            <person name="Hyun D.-W."/>
            <person name="Bae J.-W."/>
        </authorList>
    </citation>
    <scope>NUCLEOTIDE SEQUENCE [LARGE SCALE GENOMIC DNA]</scope>
    <source>
        <strain evidence="8 9">DSM 15511</strain>
    </source>
</reference>
<evidence type="ECO:0000256" key="1">
    <source>
        <dbReference type="ARBA" id="ARBA00001933"/>
    </source>
</evidence>
<dbReference type="InterPro" id="IPR010977">
    <property type="entry name" value="Aromatic_deC"/>
</dbReference>
<dbReference type="InterPro" id="IPR015421">
    <property type="entry name" value="PyrdxlP-dep_Trfase_major"/>
</dbReference>
<dbReference type="GO" id="GO:0006520">
    <property type="term" value="P:amino acid metabolic process"/>
    <property type="evidence" value="ECO:0007669"/>
    <property type="project" value="InterPro"/>
</dbReference>
<sequence>MSDYELNKTIKRICDEFIDNHFEFTDNLRDVPVWSQAPDTLIQELLESEIPNEGRPLDEVYQQLQSEVYKYSLIGNHPRSFGFVPGVPTKLSFLGDMMTSAYNLHGSNWINASAASTIESNMIRWLGSKIGYSEASGGIFVSGGSMANLTGIVAGRDHTIPEDKRHLGVAYISDQTHHSVEKGLLIAGFTHNQIRKITSNELFQIDVDALQQSIISDLEKGLIPGIIIASAGTTNTGSVDNIQAISDLATKHNVWLHVDGAYGASFLLSNKHRHQLNGIENADSVSWDAHKLLFQTYSCAMVLVKNKSSLLNSFSANPEYLDDIGGSTMDDFGSLGIELTRPTRALKLWLSLQVIGLDQFERMIDGGHELALYTEKEVLNHEDWEIVSNPQFSILNFRYANSNFNAEALNKINKQVANEIVDSGYAGVFTTQLKGKTVLRMCTINPNTTHEDINNTISRLNELAIHYAKLA</sequence>
<dbReference type="InterPro" id="IPR021115">
    <property type="entry name" value="Pyridoxal-P_BS"/>
</dbReference>
<dbReference type="Gene3D" id="3.90.1150.170">
    <property type="match status" value="1"/>
</dbReference>
<keyword evidence="4 6" id="KW-0663">Pyridoxal phosphate</keyword>
<accession>A0A7G9S0W6</accession>
<dbReference type="EMBL" id="CP060715">
    <property type="protein sequence ID" value="QNN61491.1"/>
    <property type="molecule type" value="Genomic_DNA"/>
</dbReference>
<dbReference type="InterPro" id="IPR002129">
    <property type="entry name" value="PyrdxlP-dep_de-COase"/>
</dbReference>
<dbReference type="Gene3D" id="3.90.1150.10">
    <property type="entry name" value="Aspartate Aminotransferase, domain 1"/>
    <property type="match status" value="1"/>
</dbReference>
<keyword evidence="3" id="KW-0210">Decarboxylase</keyword>
<feature type="modified residue" description="N6-(pyridoxal phosphate)lysine" evidence="6">
    <location>
        <position position="291"/>
    </location>
</feature>
<organism evidence="8 9">
    <name type="scientific">Erysipelothrix inopinata</name>
    <dbReference type="NCBI Taxonomy" id="225084"/>
    <lineage>
        <taxon>Bacteria</taxon>
        <taxon>Bacillati</taxon>
        <taxon>Bacillota</taxon>
        <taxon>Erysipelotrichia</taxon>
        <taxon>Erysipelotrichales</taxon>
        <taxon>Erysipelotrichaceae</taxon>
        <taxon>Erysipelothrix</taxon>
    </lineage>
</organism>
<evidence type="ECO:0000313" key="8">
    <source>
        <dbReference type="EMBL" id="QNN61491.1"/>
    </source>
</evidence>